<organism evidence="3 4">
    <name type="scientific">Paremcibacter congregatus</name>
    <dbReference type="NCBI Taxonomy" id="2043170"/>
    <lineage>
        <taxon>Bacteria</taxon>
        <taxon>Pseudomonadati</taxon>
        <taxon>Pseudomonadota</taxon>
        <taxon>Alphaproteobacteria</taxon>
        <taxon>Emcibacterales</taxon>
        <taxon>Emcibacteraceae</taxon>
        <taxon>Paremcibacter</taxon>
    </lineage>
</organism>
<accession>A0A2G4YRE2</accession>
<dbReference type="InParanoid" id="A0A2G4YRE2"/>
<dbReference type="Pfam" id="PF00144">
    <property type="entry name" value="Beta-lactamase"/>
    <property type="match status" value="1"/>
</dbReference>
<dbReference type="InterPro" id="IPR006311">
    <property type="entry name" value="TAT_signal"/>
</dbReference>
<evidence type="ECO:0000313" key="4">
    <source>
        <dbReference type="Proteomes" id="UP000229730"/>
    </source>
</evidence>
<dbReference type="EMBL" id="PDEM01000020">
    <property type="protein sequence ID" value="PHZ84857.1"/>
    <property type="molecule type" value="Genomic_DNA"/>
</dbReference>
<dbReference type="Proteomes" id="UP000229730">
    <property type="component" value="Unassembled WGS sequence"/>
</dbReference>
<gene>
    <name evidence="3" type="ORF">CRD36_09015</name>
</gene>
<name>A0A2G4YRE2_9PROT</name>
<keyword evidence="1" id="KW-0732">Signal</keyword>
<dbReference type="OrthoDB" id="9808046at2"/>
<keyword evidence="4" id="KW-1185">Reference proteome</keyword>
<dbReference type="PANTHER" id="PTHR43283:SF18">
    <property type="match status" value="1"/>
</dbReference>
<dbReference type="GO" id="GO:0016787">
    <property type="term" value="F:hydrolase activity"/>
    <property type="evidence" value="ECO:0007669"/>
    <property type="project" value="UniProtKB-KW"/>
</dbReference>
<evidence type="ECO:0000259" key="2">
    <source>
        <dbReference type="Pfam" id="PF00144"/>
    </source>
</evidence>
<dbReference type="InterPro" id="IPR001466">
    <property type="entry name" value="Beta-lactam-related"/>
</dbReference>
<dbReference type="PROSITE" id="PS51318">
    <property type="entry name" value="TAT"/>
    <property type="match status" value="1"/>
</dbReference>
<dbReference type="AlphaFoldDB" id="A0A2G4YRE2"/>
<dbReference type="InterPro" id="IPR012338">
    <property type="entry name" value="Beta-lactam/transpept-like"/>
</dbReference>
<dbReference type="SUPFAM" id="SSF56601">
    <property type="entry name" value="beta-lactamase/transpeptidase-like"/>
    <property type="match status" value="1"/>
</dbReference>
<reference evidence="3 4" key="1">
    <citation type="submission" date="2017-10" db="EMBL/GenBank/DDBJ databases">
        <title>Frigbacter circumglobatus gen. nov. sp. nov., isolated from sediment cultured in situ.</title>
        <authorList>
            <person name="Zhao Z."/>
        </authorList>
    </citation>
    <scope>NUCLEOTIDE SEQUENCE [LARGE SCALE GENOMIC DNA]</scope>
    <source>
        <strain evidence="3 4">ZYL</strain>
    </source>
</reference>
<dbReference type="InterPro" id="IPR050789">
    <property type="entry name" value="Diverse_Enzym_Activities"/>
</dbReference>
<dbReference type="PANTHER" id="PTHR43283">
    <property type="entry name" value="BETA-LACTAMASE-RELATED"/>
    <property type="match status" value="1"/>
</dbReference>
<evidence type="ECO:0000256" key="1">
    <source>
        <dbReference type="SAM" id="SignalP"/>
    </source>
</evidence>
<protein>
    <submittedName>
        <fullName evidence="3">Serine hydrolase</fullName>
    </submittedName>
</protein>
<dbReference type="Gene3D" id="3.40.710.10">
    <property type="entry name" value="DD-peptidase/beta-lactamase superfamily"/>
    <property type="match status" value="1"/>
</dbReference>
<feature type="domain" description="Beta-lactamase-related" evidence="2">
    <location>
        <begin position="40"/>
        <end position="377"/>
    </location>
</feature>
<feature type="chain" id="PRO_5013895559" evidence="1">
    <location>
        <begin position="37"/>
        <end position="388"/>
    </location>
</feature>
<comment type="caution">
    <text evidence="3">The sequence shown here is derived from an EMBL/GenBank/DDBJ whole genome shotgun (WGS) entry which is preliminary data.</text>
</comment>
<proteinExistence type="predicted"/>
<sequence>MTMPLMKNVYGLTRRRLLGGVGAGLALSLLPRAAHAADDLDDLIREQMAVAQIPGLAVGLARDGEVAFARSYGFADLEQRRPVTPDTMFHIASITKTVTATAVMMLVDAGRIELDQRVAPYLDFTIAGEQAATITFRHLLMHTAGISEEVYYQTDFRTHGADASLTIDQLLRDYLAPGGRYTGTGNVKTVPGTHWAYSNIGYGLLGYLAGRIAGQDMRVFTRDHIFRPLGMRHTAWTIADTPADLAVTPYDLVDQAVEPVPPVGFPDWSAGMMRASIRDLTQFVAMVANGGVAGDVRVLSSAHAAEMLTMQTPEGLSPWLSGQGLAWQQSSLGGVPSANHWGGDPGVFTMAYLDPAQRKGVVLLSNLSATGESRDALKSIAAKVFEAN</sequence>
<feature type="signal peptide" evidence="1">
    <location>
        <begin position="1"/>
        <end position="36"/>
    </location>
</feature>
<keyword evidence="3" id="KW-0378">Hydrolase</keyword>
<evidence type="ECO:0000313" key="3">
    <source>
        <dbReference type="EMBL" id="PHZ84857.1"/>
    </source>
</evidence>